<accession>A0A212KBY8</accession>
<gene>
    <name evidence="1" type="ORF">KL86CLO1_12608</name>
</gene>
<evidence type="ECO:0000313" key="1">
    <source>
        <dbReference type="EMBL" id="SBW09229.1"/>
    </source>
</evidence>
<proteinExistence type="predicted"/>
<dbReference type="EMBL" id="FLUN01000001">
    <property type="protein sequence ID" value="SBW09229.1"/>
    <property type="molecule type" value="Genomic_DNA"/>
</dbReference>
<reference evidence="1" key="1">
    <citation type="submission" date="2016-04" db="EMBL/GenBank/DDBJ databases">
        <authorList>
            <person name="Evans L.H."/>
            <person name="Alamgir A."/>
            <person name="Owens N."/>
            <person name="Weber N.D."/>
            <person name="Virtaneva K."/>
            <person name="Barbian K."/>
            <person name="Babar A."/>
            <person name="Rosenke K."/>
        </authorList>
    </citation>
    <scope>NUCLEOTIDE SEQUENCE</scope>
    <source>
        <strain evidence="1">86</strain>
    </source>
</reference>
<protein>
    <submittedName>
        <fullName evidence="1">Uncharacterized protein</fullName>
    </submittedName>
</protein>
<name>A0A212KBY8_9FIRM</name>
<dbReference type="AlphaFoldDB" id="A0A212KBY8"/>
<organism evidence="1">
    <name type="scientific">uncultured Eubacteriales bacterium</name>
    <dbReference type="NCBI Taxonomy" id="172733"/>
    <lineage>
        <taxon>Bacteria</taxon>
        <taxon>Bacillati</taxon>
        <taxon>Bacillota</taxon>
        <taxon>Clostridia</taxon>
        <taxon>Eubacteriales</taxon>
        <taxon>environmental samples</taxon>
    </lineage>
</organism>
<sequence>MAGAKRAGPDLFAHGLDREKHELKRRHYVTWDNEQKLYRVKERIDTNSL</sequence>